<dbReference type="EMBL" id="OU466857">
    <property type="protein sequence ID" value="CAH2033689.1"/>
    <property type="molecule type" value="Genomic_DNA"/>
</dbReference>
<keyword evidence="9" id="KW-0472">Membrane</keyword>
<dbReference type="GO" id="GO:0005096">
    <property type="term" value="F:GTPase activator activity"/>
    <property type="evidence" value="ECO:0007669"/>
    <property type="project" value="UniProtKB-KW"/>
</dbReference>
<name>A0AAU9R4M0_THLAR</name>
<evidence type="ECO:0000256" key="7">
    <source>
        <dbReference type="ARBA" id="ARBA00022837"/>
    </source>
</evidence>
<keyword evidence="8" id="KW-0446">Lipid-binding</keyword>
<keyword evidence="10" id="KW-0539">Nucleus</keyword>
<dbReference type="AlphaFoldDB" id="A0AAU9R4M0"/>
<dbReference type="InterPro" id="IPR035892">
    <property type="entry name" value="C2_domain_sf"/>
</dbReference>
<keyword evidence="5" id="KW-0938">Abscisic acid signaling pathway</keyword>
<keyword evidence="7" id="KW-0106">Calcium</keyword>
<evidence type="ECO:0000256" key="6">
    <source>
        <dbReference type="ARBA" id="ARBA00022723"/>
    </source>
</evidence>
<evidence type="ECO:0000256" key="8">
    <source>
        <dbReference type="ARBA" id="ARBA00023121"/>
    </source>
</evidence>
<dbReference type="PROSITE" id="PS50004">
    <property type="entry name" value="C2"/>
    <property type="match status" value="1"/>
</dbReference>
<dbReference type="InterPro" id="IPR044562">
    <property type="entry name" value="CAR1-11"/>
</dbReference>
<evidence type="ECO:0000256" key="4">
    <source>
        <dbReference type="ARBA" id="ARBA00022475"/>
    </source>
</evidence>
<evidence type="ECO:0000256" key="5">
    <source>
        <dbReference type="ARBA" id="ARBA00022682"/>
    </source>
</evidence>
<evidence type="ECO:0000313" key="14">
    <source>
        <dbReference type="Proteomes" id="UP000836841"/>
    </source>
</evidence>
<dbReference type="GO" id="GO:0008289">
    <property type="term" value="F:lipid binding"/>
    <property type="evidence" value="ECO:0007669"/>
    <property type="project" value="UniProtKB-KW"/>
</dbReference>
<dbReference type="InterPro" id="IPR000008">
    <property type="entry name" value="C2_dom"/>
</dbReference>
<dbReference type="Pfam" id="PF00168">
    <property type="entry name" value="C2"/>
    <property type="match status" value="1"/>
</dbReference>
<evidence type="ECO:0000256" key="3">
    <source>
        <dbReference type="ARBA" id="ARBA00022468"/>
    </source>
</evidence>
<comment type="similarity">
    <text evidence="11">Belongs to the plant CAR protein family.</text>
</comment>
<comment type="subcellular location">
    <subcellularLocation>
        <location evidence="2">Cell membrane</location>
    </subcellularLocation>
    <subcellularLocation>
        <location evidence="1">Nucleus</location>
    </subcellularLocation>
</comment>
<dbReference type="PANTHER" id="PTHR45933:SF25">
    <property type="entry name" value="PROTEIN C2-DOMAIN ABA-RELATED 8"/>
    <property type="match status" value="1"/>
</dbReference>
<dbReference type="GO" id="GO:0046872">
    <property type="term" value="F:metal ion binding"/>
    <property type="evidence" value="ECO:0007669"/>
    <property type="project" value="UniProtKB-KW"/>
</dbReference>
<keyword evidence="4" id="KW-1003">Cell membrane</keyword>
<accession>A0AAU9R4M0</accession>
<gene>
    <name evidence="13" type="ORF">TAV2_LOCUS1065</name>
</gene>
<evidence type="ECO:0000256" key="9">
    <source>
        <dbReference type="ARBA" id="ARBA00023136"/>
    </source>
</evidence>
<evidence type="ECO:0000256" key="11">
    <source>
        <dbReference type="ARBA" id="ARBA00024037"/>
    </source>
</evidence>
<sequence>MEDVVGLLRIRVKRGINLVSRDSLGSDPFVVITMGPHKLKTRGVENNCNPEWNDELTLAVKDPNESVNLTSSRFLRLNQWIQELSDGIEIRSVKPSRDNCLSEESKIISSNGKIVQDMILGLRNVESGEVEIQIEWTNVPGSRDL</sequence>
<organism evidence="13 14">
    <name type="scientific">Thlaspi arvense</name>
    <name type="common">Field penny-cress</name>
    <dbReference type="NCBI Taxonomy" id="13288"/>
    <lineage>
        <taxon>Eukaryota</taxon>
        <taxon>Viridiplantae</taxon>
        <taxon>Streptophyta</taxon>
        <taxon>Embryophyta</taxon>
        <taxon>Tracheophyta</taxon>
        <taxon>Spermatophyta</taxon>
        <taxon>Magnoliopsida</taxon>
        <taxon>eudicotyledons</taxon>
        <taxon>Gunneridae</taxon>
        <taxon>Pentapetalae</taxon>
        <taxon>rosids</taxon>
        <taxon>malvids</taxon>
        <taxon>Brassicales</taxon>
        <taxon>Brassicaceae</taxon>
        <taxon>Thlaspideae</taxon>
        <taxon>Thlaspi</taxon>
    </lineage>
</organism>
<dbReference type="SMART" id="SM00239">
    <property type="entry name" value="C2"/>
    <property type="match status" value="1"/>
</dbReference>
<dbReference type="PANTHER" id="PTHR45933">
    <property type="entry name" value="PROTEIN C2-DOMAIN ABA-RELATED 4"/>
    <property type="match status" value="1"/>
</dbReference>
<protein>
    <recommendedName>
        <fullName evidence="12">C2 domain-containing protein</fullName>
    </recommendedName>
</protein>
<keyword evidence="14" id="KW-1185">Reference proteome</keyword>
<evidence type="ECO:0000256" key="1">
    <source>
        <dbReference type="ARBA" id="ARBA00004123"/>
    </source>
</evidence>
<dbReference type="Gene3D" id="2.60.40.150">
    <property type="entry name" value="C2 domain"/>
    <property type="match status" value="1"/>
</dbReference>
<dbReference type="GO" id="GO:0005634">
    <property type="term" value="C:nucleus"/>
    <property type="evidence" value="ECO:0007669"/>
    <property type="project" value="UniProtKB-SubCell"/>
</dbReference>
<dbReference type="GO" id="GO:0005886">
    <property type="term" value="C:plasma membrane"/>
    <property type="evidence" value="ECO:0007669"/>
    <property type="project" value="UniProtKB-SubCell"/>
</dbReference>
<dbReference type="GO" id="GO:0009738">
    <property type="term" value="P:abscisic acid-activated signaling pathway"/>
    <property type="evidence" value="ECO:0007669"/>
    <property type="project" value="UniProtKB-KW"/>
</dbReference>
<keyword evidence="6" id="KW-0479">Metal-binding</keyword>
<evidence type="ECO:0000313" key="13">
    <source>
        <dbReference type="EMBL" id="CAH2033689.1"/>
    </source>
</evidence>
<feature type="domain" description="C2" evidence="12">
    <location>
        <begin position="1"/>
        <end position="109"/>
    </location>
</feature>
<keyword evidence="3" id="KW-0343">GTPase activation</keyword>
<proteinExistence type="inferred from homology"/>
<dbReference type="SUPFAM" id="SSF49562">
    <property type="entry name" value="C2 domain (Calcium/lipid-binding domain, CaLB)"/>
    <property type="match status" value="1"/>
</dbReference>
<reference evidence="13 14" key="1">
    <citation type="submission" date="2022-03" db="EMBL/GenBank/DDBJ databases">
        <authorList>
            <person name="Nunn A."/>
            <person name="Chopra R."/>
            <person name="Nunn A."/>
            <person name="Contreras Garrido A."/>
        </authorList>
    </citation>
    <scope>NUCLEOTIDE SEQUENCE [LARGE SCALE GENOMIC DNA]</scope>
</reference>
<evidence type="ECO:0000256" key="10">
    <source>
        <dbReference type="ARBA" id="ARBA00023242"/>
    </source>
</evidence>
<evidence type="ECO:0000256" key="2">
    <source>
        <dbReference type="ARBA" id="ARBA00004236"/>
    </source>
</evidence>
<dbReference type="Proteomes" id="UP000836841">
    <property type="component" value="Chromosome 1"/>
</dbReference>
<evidence type="ECO:0000259" key="12">
    <source>
        <dbReference type="PROSITE" id="PS50004"/>
    </source>
</evidence>